<dbReference type="Pfam" id="PF00126">
    <property type="entry name" value="HTH_1"/>
    <property type="match status" value="1"/>
</dbReference>
<protein>
    <submittedName>
        <fullName evidence="6">Transcriptional regulator</fullName>
    </submittedName>
</protein>
<dbReference type="Pfam" id="PF03466">
    <property type="entry name" value="LysR_substrate"/>
    <property type="match status" value="1"/>
</dbReference>
<keyword evidence="2" id="KW-0805">Transcription regulation</keyword>
<keyword evidence="3" id="KW-0238">DNA-binding</keyword>
<dbReference type="Proteomes" id="UP000321103">
    <property type="component" value="Unassembled WGS sequence"/>
</dbReference>
<dbReference type="InterPro" id="IPR036390">
    <property type="entry name" value="WH_DNA-bd_sf"/>
</dbReference>
<evidence type="ECO:0000313" key="6">
    <source>
        <dbReference type="EMBL" id="GEO96934.1"/>
    </source>
</evidence>
<dbReference type="InterPro" id="IPR036388">
    <property type="entry name" value="WH-like_DNA-bd_sf"/>
</dbReference>
<evidence type="ECO:0000313" key="7">
    <source>
        <dbReference type="Proteomes" id="UP000321103"/>
    </source>
</evidence>
<dbReference type="Gene3D" id="1.10.10.10">
    <property type="entry name" value="Winged helix-like DNA-binding domain superfamily/Winged helix DNA-binding domain"/>
    <property type="match status" value="1"/>
</dbReference>
<dbReference type="RefSeq" id="WP_062735541.1">
    <property type="nucleotide sequence ID" value="NZ_BJZS01000101.1"/>
</dbReference>
<reference evidence="6 7" key="1">
    <citation type="submission" date="2019-07" db="EMBL/GenBank/DDBJ databases">
        <title>Whole genome shotgun sequence of Kocuria turfanensis NBRC 107627.</title>
        <authorList>
            <person name="Hosoyama A."/>
            <person name="Uohara A."/>
            <person name="Ohji S."/>
            <person name="Ichikawa N."/>
        </authorList>
    </citation>
    <scope>NUCLEOTIDE SEQUENCE [LARGE SCALE GENOMIC DNA]</scope>
    <source>
        <strain evidence="6 7">NBRC 107627</strain>
    </source>
</reference>
<dbReference type="GO" id="GO:0032993">
    <property type="term" value="C:protein-DNA complex"/>
    <property type="evidence" value="ECO:0007669"/>
    <property type="project" value="TreeGrafter"/>
</dbReference>
<gene>
    <name evidence="6" type="ORF">KTU01_30570</name>
</gene>
<dbReference type="PRINTS" id="PR00039">
    <property type="entry name" value="HTHLYSR"/>
</dbReference>
<keyword evidence="4" id="KW-0804">Transcription</keyword>
<feature type="domain" description="HTH lysR-type" evidence="5">
    <location>
        <begin position="1"/>
        <end position="58"/>
    </location>
</feature>
<accession>A0A512IGW3</accession>
<comment type="similarity">
    <text evidence="1">Belongs to the LysR transcriptional regulatory family.</text>
</comment>
<evidence type="ECO:0000256" key="2">
    <source>
        <dbReference type="ARBA" id="ARBA00023015"/>
    </source>
</evidence>
<dbReference type="InterPro" id="IPR000847">
    <property type="entry name" value="LysR_HTH_N"/>
</dbReference>
<comment type="caution">
    <text evidence="6">The sequence shown here is derived from an EMBL/GenBank/DDBJ whole genome shotgun (WGS) entry which is preliminary data.</text>
</comment>
<dbReference type="AlphaFoldDB" id="A0A512IGW3"/>
<keyword evidence="7" id="KW-1185">Reference proteome</keyword>
<dbReference type="PANTHER" id="PTHR30346">
    <property type="entry name" value="TRANSCRIPTIONAL DUAL REGULATOR HCAR-RELATED"/>
    <property type="match status" value="1"/>
</dbReference>
<dbReference type="PANTHER" id="PTHR30346:SF28">
    <property type="entry name" value="HTH-TYPE TRANSCRIPTIONAL REGULATOR CYNR"/>
    <property type="match status" value="1"/>
</dbReference>
<dbReference type="SUPFAM" id="SSF46785">
    <property type="entry name" value="Winged helix' DNA-binding domain"/>
    <property type="match status" value="1"/>
</dbReference>
<evidence type="ECO:0000259" key="5">
    <source>
        <dbReference type="PROSITE" id="PS50931"/>
    </source>
</evidence>
<evidence type="ECO:0000256" key="3">
    <source>
        <dbReference type="ARBA" id="ARBA00023125"/>
    </source>
</evidence>
<dbReference type="InterPro" id="IPR005119">
    <property type="entry name" value="LysR_subst-bd"/>
</dbReference>
<dbReference type="GO" id="GO:0003677">
    <property type="term" value="F:DNA binding"/>
    <property type="evidence" value="ECO:0007669"/>
    <property type="project" value="UniProtKB-KW"/>
</dbReference>
<evidence type="ECO:0000256" key="4">
    <source>
        <dbReference type="ARBA" id="ARBA00023163"/>
    </source>
</evidence>
<evidence type="ECO:0000256" key="1">
    <source>
        <dbReference type="ARBA" id="ARBA00009437"/>
    </source>
</evidence>
<sequence>MDVRQLEFFIAVAEEGSFTRAAERSFVSQPGLSASIRSLERELGTQLFTRGRHGASLTSPGAVFRPGVERILDQVRDAQRAVLGDEPGRAELRIGAEQCLGGAVDIVDLLTSFASEHPTADLEFVQDVSSRLAPMLDEGRLDVALIAAPAASAPMNNSLLLRREPFVALSHDDVPCTSLADLQDVRTVDFGGTWEARRILDAALATAGVTRRTIVEANDVHMLVDLVTRGFGIAMVPESIAAKQAAQHLVHTPLSDAPEWEVHLATCADPSPSAKAFTSMFVPQAEIVCLRGDLAVHL</sequence>
<organism evidence="6 7">
    <name type="scientific">Kocuria turfanensis</name>
    <dbReference type="NCBI Taxonomy" id="388357"/>
    <lineage>
        <taxon>Bacteria</taxon>
        <taxon>Bacillati</taxon>
        <taxon>Actinomycetota</taxon>
        <taxon>Actinomycetes</taxon>
        <taxon>Micrococcales</taxon>
        <taxon>Micrococcaceae</taxon>
        <taxon>Kocuria</taxon>
    </lineage>
</organism>
<dbReference type="Gene3D" id="3.40.190.290">
    <property type="match status" value="1"/>
</dbReference>
<dbReference type="FunFam" id="1.10.10.10:FF:000001">
    <property type="entry name" value="LysR family transcriptional regulator"/>
    <property type="match status" value="1"/>
</dbReference>
<proteinExistence type="inferred from homology"/>
<dbReference type="EMBL" id="BJZS01000101">
    <property type="protein sequence ID" value="GEO96934.1"/>
    <property type="molecule type" value="Genomic_DNA"/>
</dbReference>
<dbReference type="SUPFAM" id="SSF53850">
    <property type="entry name" value="Periplasmic binding protein-like II"/>
    <property type="match status" value="1"/>
</dbReference>
<dbReference type="STRING" id="388357.GCA_001580365_01884"/>
<dbReference type="PROSITE" id="PS50931">
    <property type="entry name" value="HTH_LYSR"/>
    <property type="match status" value="1"/>
</dbReference>
<dbReference type="GO" id="GO:0003700">
    <property type="term" value="F:DNA-binding transcription factor activity"/>
    <property type="evidence" value="ECO:0007669"/>
    <property type="project" value="InterPro"/>
</dbReference>
<name>A0A512IGW3_9MICC</name>